<organism evidence="3 4">
    <name type="scientific">Streptacidiphilus cavernicola</name>
    <dbReference type="NCBI Taxonomy" id="3342716"/>
    <lineage>
        <taxon>Bacteria</taxon>
        <taxon>Bacillati</taxon>
        <taxon>Actinomycetota</taxon>
        <taxon>Actinomycetes</taxon>
        <taxon>Kitasatosporales</taxon>
        <taxon>Streptomycetaceae</taxon>
        <taxon>Streptacidiphilus</taxon>
    </lineage>
</organism>
<dbReference type="Gene3D" id="3.40.50.1820">
    <property type="entry name" value="alpha/beta hydrolase"/>
    <property type="match status" value="1"/>
</dbReference>
<accession>A0ABV6UNM5</accession>
<dbReference type="InterPro" id="IPR050300">
    <property type="entry name" value="GDXG_lipolytic_enzyme"/>
</dbReference>
<dbReference type="Pfam" id="PF20434">
    <property type="entry name" value="BD-FAE"/>
    <property type="match status" value="1"/>
</dbReference>
<dbReference type="PANTHER" id="PTHR48081:SF13">
    <property type="entry name" value="ALPHA_BETA HYDROLASE"/>
    <property type="match status" value="1"/>
</dbReference>
<dbReference type="EC" id="3.4.-.-" evidence="3"/>
<keyword evidence="1 3" id="KW-0378">Hydrolase</keyword>
<comment type="caution">
    <text evidence="3">The sequence shown here is derived from an EMBL/GenBank/DDBJ whole genome shotgun (WGS) entry which is preliminary data.</text>
</comment>
<evidence type="ECO:0000259" key="2">
    <source>
        <dbReference type="Pfam" id="PF20434"/>
    </source>
</evidence>
<dbReference type="RefSeq" id="WP_030249366.1">
    <property type="nucleotide sequence ID" value="NZ_JBHEZZ010000008.1"/>
</dbReference>
<evidence type="ECO:0000313" key="3">
    <source>
        <dbReference type="EMBL" id="MFC1403063.1"/>
    </source>
</evidence>
<dbReference type="PANTHER" id="PTHR48081">
    <property type="entry name" value="AB HYDROLASE SUPERFAMILY PROTEIN C4A8.06C"/>
    <property type="match status" value="1"/>
</dbReference>
<evidence type="ECO:0000256" key="1">
    <source>
        <dbReference type="ARBA" id="ARBA00022801"/>
    </source>
</evidence>
<name>A0ABV6UNM5_9ACTN</name>
<proteinExistence type="predicted"/>
<dbReference type="InterPro" id="IPR049492">
    <property type="entry name" value="BD-FAE-like_dom"/>
</dbReference>
<evidence type="ECO:0000313" key="4">
    <source>
        <dbReference type="Proteomes" id="UP001592528"/>
    </source>
</evidence>
<keyword evidence="4" id="KW-1185">Reference proteome</keyword>
<gene>
    <name evidence="3" type="ORF">ACEZDJ_17370</name>
</gene>
<protein>
    <submittedName>
        <fullName evidence="3">Alpha/beta hydrolase family protein</fullName>
        <ecNumber evidence="3">3.4.-.-</ecNumber>
    </submittedName>
</protein>
<sequence>MNLKYMRMLPGMEYSTTPAPEPDDHEGVVRITVDTAEQVPRKPDGVTLRRGLRYHEGLRLDLHTPSTPGRHPLVVYLPGGGFAVAPRAMARRERAFIAASGYAVASVQYRTTRQKATYRQGLADAQAAIGYLTGRAEDFGIDPGRIGVWGESAGGYMASLVGLEDERIGAVVDKFGAVDIARLAEGFDQRMHTFLGNPDNAVNRYGAAEANPADLARPGAPAFLLLHGDDDRVIPPAQTLELHLALRAAGVDSTRYLLTGAGHGHLALSGEQSRQWTSLQVMTLVRDFLDRNLRG</sequence>
<dbReference type="InterPro" id="IPR029058">
    <property type="entry name" value="AB_hydrolase_fold"/>
</dbReference>
<dbReference type="SUPFAM" id="SSF53474">
    <property type="entry name" value="alpha/beta-Hydrolases"/>
    <property type="match status" value="1"/>
</dbReference>
<reference evidence="3 4" key="1">
    <citation type="submission" date="2024-09" db="EMBL/GenBank/DDBJ databases">
        <authorList>
            <person name="Lee S.D."/>
        </authorList>
    </citation>
    <scope>NUCLEOTIDE SEQUENCE [LARGE SCALE GENOMIC DNA]</scope>
    <source>
        <strain evidence="3 4">N1-5</strain>
    </source>
</reference>
<dbReference type="GO" id="GO:0016787">
    <property type="term" value="F:hydrolase activity"/>
    <property type="evidence" value="ECO:0007669"/>
    <property type="project" value="UniProtKB-KW"/>
</dbReference>
<dbReference type="EMBL" id="JBHEZZ010000008">
    <property type="protein sequence ID" value="MFC1403063.1"/>
    <property type="molecule type" value="Genomic_DNA"/>
</dbReference>
<feature type="domain" description="BD-FAE-like" evidence="2">
    <location>
        <begin position="60"/>
        <end position="246"/>
    </location>
</feature>
<dbReference type="Proteomes" id="UP001592528">
    <property type="component" value="Unassembled WGS sequence"/>
</dbReference>